<evidence type="ECO:0000259" key="6">
    <source>
        <dbReference type="PROSITE" id="PS50056"/>
    </source>
</evidence>
<dbReference type="AlphaFoldDB" id="A0A812PGR5"/>
<evidence type="ECO:0000256" key="5">
    <source>
        <dbReference type="SAM" id="MobiDB-lite"/>
    </source>
</evidence>
<evidence type="ECO:0000313" key="8">
    <source>
        <dbReference type="Proteomes" id="UP000601435"/>
    </source>
</evidence>
<dbReference type="SUPFAM" id="SSF52799">
    <property type="entry name" value="(Phosphotyrosine protein) phosphatases II"/>
    <property type="match status" value="2"/>
</dbReference>
<evidence type="ECO:0000256" key="4">
    <source>
        <dbReference type="ARBA" id="ARBA00022912"/>
    </source>
</evidence>
<dbReference type="SUPFAM" id="SSF56112">
    <property type="entry name" value="Protein kinase-like (PK-like)"/>
    <property type="match status" value="1"/>
</dbReference>
<dbReference type="Pfam" id="PF14671">
    <property type="entry name" value="DSPn"/>
    <property type="match status" value="1"/>
</dbReference>
<keyword evidence="3" id="KW-0378">Hydrolase</keyword>
<dbReference type="PANTHER" id="PTHR23339">
    <property type="entry name" value="TYROSINE SPECIFIC PROTEIN PHOSPHATASE AND DUAL SPECIFICITY PROTEIN PHOSPHATASE"/>
    <property type="match status" value="1"/>
</dbReference>
<evidence type="ECO:0000313" key="7">
    <source>
        <dbReference type="EMBL" id="CAE7350616.1"/>
    </source>
</evidence>
<dbReference type="InterPro" id="IPR029260">
    <property type="entry name" value="DSPn"/>
</dbReference>
<dbReference type="InterPro" id="IPR050561">
    <property type="entry name" value="PTP"/>
</dbReference>
<dbReference type="Gene3D" id="1.10.510.10">
    <property type="entry name" value="Transferase(Phosphotransferase) domain 1"/>
    <property type="match status" value="1"/>
</dbReference>
<protein>
    <recommendedName>
        <fullName evidence="2">protein-tyrosine-phosphatase</fullName>
        <ecNumber evidence="2">3.1.3.48</ecNumber>
    </recommendedName>
</protein>
<feature type="domain" description="Tyrosine specific protein phosphatases" evidence="6">
    <location>
        <begin position="598"/>
        <end position="660"/>
    </location>
</feature>
<dbReference type="FunFam" id="3.90.190.10:FF:000006">
    <property type="entry name" value="Dual specificity protein phosphatase CDC14B"/>
    <property type="match status" value="1"/>
</dbReference>
<dbReference type="EC" id="3.1.3.48" evidence="2"/>
<gene>
    <name evidence="7" type="primary">cdc-14</name>
    <name evidence="7" type="ORF">SNEC2469_LOCUS9100</name>
</gene>
<reference evidence="7" key="1">
    <citation type="submission" date="2021-02" db="EMBL/GenBank/DDBJ databases">
        <authorList>
            <person name="Dougan E. K."/>
            <person name="Rhodes N."/>
            <person name="Thang M."/>
            <person name="Chan C."/>
        </authorList>
    </citation>
    <scope>NUCLEOTIDE SEQUENCE</scope>
</reference>
<dbReference type="Gene3D" id="3.90.190.10">
    <property type="entry name" value="Protein tyrosine phosphatase superfamily"/>
    <property type="match status" value="2"/>
</dbReference>
<evidence type="ECO:0000256" key="3">
    <source>
        <dbReference type="ARBA" id="ARBA00022801"/>
    </source>
</evidence>
<dbReference type="InterPro" id="IPR000387">
    <property type="entry name" value="Tyr_Pase_dom"/>
</dbReference>
<name>A0A812PGR5_9DINO</name>
<dbReference type="OrthoDB" id="447424at2759"/>
<dbReference type="Gene3D" id="3.80.10.10">
    <property type="entry name" value="Ribonuclease Inhibitor"/>
    <property type="match status" value="1"/>
</dbReference>
<sequence length="969" mass="106915">MEGSSPELDCKPEPVQVLIFSKHLTKLDLTGLRHAKRIDLTLQSWRAQVLWPRHARLQAGSHPAALRLWLPCSETPLPPQGCGLLESAETVDCSGCHVLKPEALKPEMFPNLTSLDVADCQEFDDTALISVAGAPELRRLRCPGCARLTPSGVRRAVQRSACLKELETDVAPWQLQCSLVASAIESLGHGRLVPVAFEAGAPPEMAAPPSHGNGLSCISQNGATNITVKTIGGTPGYKCPVYERTRRCTESSEVYSFGMVMLEVMTGLDPSATDPAAPRGIVFPLATTVAPNAPGSLQRLRRSADTTASWPRDLFEELAPPGSMKHSRTCREIQVFKAKNIQGTASRKYSEMVGDKPDFVYEPLNVGRDFGPLDLASTVIYCRWVDVLCKEHHRCRALVHITADGMRETWSNTVTLCCAYSILAKGLSAQDAYQPFAYLDLPAFVDCRGEGANGIELQEEESDFRLSVLDVLMGIQRARDLGWLDYRSFPVELYTQMLRAEHGDMSWILQGKALAMASPWAQPVDTEGMPVCTPDVLVPYFIENKIEVVIQCNHPQSEEKGERRELISYDPKPFENAGIKHVWLPFEDGGCPSTELIQQFLQVVEPHSGAFVVHCRSGLGRTATVIGIYAMRHLGFTARSFIGWSRVVRPGTVHGSQQQYLVNLEPYVRPGVERSLANLNQVEQLQMLPVRELSFWALDLGVNHELLANRSWTELIDIILEARGNVKSGSNLRARDPAAQRAPDPAAHRNSVTAGIPETIVPQQSSSSQKTLGEPSIDPWQEALQYLRLLGSLHDGFGADAIIQLVEQIRDSPSARTGMKADEVESAAMKEVSAAHAAALAETRRKEAELGENLQLARAARRECVQVKLSIAMQQDALLQASSDAVRESTVMADLQRQLAEAAEVRRQKLEAHRKEQAALQDAKDQWKMLQIQAETETINNNVSAVGPMEAWQNAKRSLDRLRMRLEQS</sequence>
<evidence type="ECO:0000256" key="1">
    <source>
        <dbReference type="ARBA" id="ARBA00007315"/>
    </source>
</evidence>
<accession>A0A812PGR5</accession>
<dbReference type="PROSITE" id="PS00383">
    <property type="entry name" value="TYR_PHOSPHATASE_1"/>
    <property type="match status" value="1"/>
</dbReference>
<dbReference type="PROSITE" id="PS50056">
    <property type="entry name" value="TYR_PHOSPHATASE_2"/>
    <property type="match status" value="1"/>
</dbReference>
<organism evidence="7 8">
    <name type="scientific">Symbiodinium necroappetens</name>
    <dbReference type="NCBI Taxonomy" id="1628268"/>
    <lineage>
        <taxon>Eukaryota</taxon>
        <taxon>Sar</taxon>
        <taxon>Alveolata</taxon>
        <taxon>Dinophyceae</taxon>
        <taxon>Suessiales</taxon>
        <taxon>Symbiodiniaceae</taxon>
        <taxon>Symbiodinium</taxon>
    </lineage>
</organism>
<comment type="caution">
    <text evidence="7">The sequence shown here is derived from an EMBL/GenBank/DDBJ whole genome shotgun (WGS) entry which is preliminary data.</text>
</comment>
<feature type="region of interest" description="Disordered" evidence="5">
    <location>
        <begin position="730"/>
        <end position="752"/>
    </location>
</feature>
<evidence type="ECO:0000256" key="2">
    <source>
        <dbReference type="ARBA" id="ARBA00013064"/>
    </source>
</evidence>
<comment type="similarity">
    <text evidence="1">Belongs to the protein-tyrosine phosphatase family. Non-receptor class CDC14 subfamily.</text>
</comment>
<dbReference type="InterPro" id="IPR032675">
    <property type="entry name" value="LRR_dom_sf"/>
</dbReference>
<keyword evidence="8" id="KW-1185">Reference proteome</keyword>
<dbReference type="InterPro" id="IPR016130">
    <property type="entry name" value="Tyr_Pase_AS"/>
</dbReference>
<keyword evidence="4" id="KW-0904">Protein phosphatase</keyword>
<dbReference type="InterPro" id="IPR029021">
    <property type="entry name" value="Prot-tyrosine_phosphatase-like"/>
</dbReference>
<dbReference type="Proteomes" id="UP000601435">
    <property type="component" value="Unassembled WGS sequence"/>
</dbReference>
<dbReference type="Pfam" id="PF22785">
    <property type="entry name" value="Tc-R-P"/>
    <property type="match status" value="1"/>
</dbReference>
<dbReference type="SUPFAM" id="SSF52047">
    <property type="entry name" value="RNI-like"/>
    <property type="match status" value="1"/>
</dbReference>
<proteinExistence type="inferred from homology"/>
<dbReference type="GO" id="GO:0004725">
    <property type="term" value="F:protein tyrosine phosphatase activity"/>
    <property type="evidence" value="ECO:0007669"/>
    <property type="project" value="UniProtKB-EC"/>
</dbReference>
<dbReference type="EMBL" id="CAJNJA010014809">
    <property type="protein sequence ID" value="CAE7350616.1"/>
    <property type="molecule type" value="Genomic_DNA"/>
</dbReference>
<dbReference type="InterPro" id="IPR011009">
    <property type="entry name" value="Kinase-like_dom_sf"/>
</dbReference>